<proteinExistence type="predicted"/>
<dbReference type="EMBL" id="LECT01000017">
    <property type="protein sequence ID" value="KLU05866.1"/>
    <property type="molecule type" value="Genomic_DNA"/>
</dbReference>
<dbReference type="AlphaFoldDB" id="A0A0J1BH53"/>
<keyword evidence="2" id="KW-1185">Reference proteome</keyword>
<sequence>MLNKITAFECVSISERRDVSQNYCLPLTHHSHPPTPLQFARSLAMTIAGRQAGVR</sequence>
<dbReference type="STRING" id="595434.RISK_002498"/>
<evidence type="ECO:0000313" key="1">
    <source>
        <dbReference type="EMBL" id="KLU05866.1"/>
    </source>
</evidence>
<name>A0A0J1BH53_RHOIS</name>
<gene>
    <name evidence="1" type="ORF">RISK_002498</name>
</gene>
<evidence type="ECO:0000313" key="2">
    <source>
        <dbReference type="Proteomes" id="UP000036367"/>
    </source>
</evidence>
<protein>
    <submittedName>
        <fullName evidence="1">Uncharacterized protein</fullName>
    </submittedName>
</protein>
<comment type="caution">
    <text evidence="1">The sequence shown here is derived from an EMBL/GenBank/DDBJ whole genome shotgun (WGS) entry which is preliminary data.</text>
</comment>
<accession>A0A0J1BH53</accession>
<organism evidence="1 2">
    <name type="scientific">Rhodopirellula islandica</name>
    <dbReference type="NCBI Taxonomy" id="595434"/>
    <lineage>
        <taxon>Bacteria</taxon>
        <taxon>Pseudomonadati</taxon>
        <taxon>Planctomycetota</taxon>
        <taxon>Planctomycetia</taxon>
        <taxon>Pirellulales</taxon>
        <taxon>Pirellulaceae</taxon>
        <taxon>Rhodopirellula</taxon>
    </lineage>
</organism>
<reference evidence="1" key="1">
    <citation type="submission" date="2015-05" db="EMBL/GenBank/DDBJ databases">
        <title>Permanent draft genome of Rhodopirellula islandicus K833.</title>
        <authorList>
            <person name="Kizina J."/>
            <person name="Richter M."/>
            <person name="Glockner F.O."/>
            <person name="Harder J."/>
        </authorList>
    </citation>
    <scope>NUCLEOTIDE SEQUENCE [LARGE SCALE GENOMIC DNA]</scope>
    <source>
        <strain evidence="1">K833</strain>
    </source>
</reference>
<dbReference type="Proteomes" id="UP000036367">
    <property type="component" value="Unassembled WGS sequence"/>
</dbReference>